<protein>
    <recommendedName>
        <fullName evidence="2">Anti-sigma-W factor RsiW</fullName>
    </recommendedName>
</protein>
<feature type="domain" description="Putative zinc-finger" evidence="4">
    <location>
        <begin position="5"/>
        <end position="39"/>
    </location>
</feature>
<sequence length="217" mass="23335">MYEPCALIQDLLPLYRDGVCSDESRKAVEAHLKGCPACQAALAAMGAETPPPPPPGEADERQKAASFESVRRRFRLRTALAAGAAAAFLLLCGFGSAAALKQAEKTVEYTGNLSVSMEPEGLVGYLEGSDYCRLEIKRVETAEGDWLFYKLTDTRWDDLTIPDGVFSSYLLCGADKGAGTVARVYYYTGDTAGFASLSQAELDAVAANAVLLWQRDS</sequence>
<organism evidence="5 6">
    <name type="scientific">Candidatus Faecivivens stercoravium</name>
    <dbReference type="NCBI Taxonomy" id="2840803"/>
    <lineage>
        <taxon>Bacteria</taxon>
        <taxon>Bacillati</taxon>
        <taxon>Bacillota</taxon>
        <taxon>Clostridia</taxon>
        <taxon>Eubacteriales</taxon>
        <taxon>Oscillospiraceae</taxon>
        <taxon>Oscillospiraceae incertae sedis</taxon>
        <taxon>Candidatus Faecivivens</taxon>
    </lineage>
</organism>
<comment type="similarity">
    <text evidence="1">Belongs to the zinc-associated anti-sigma factor (ZAS) superfamily. Anti-sigma-W factor family.</text>
</comment>
<keyword evidence="3" id="KW-1133">Transmembrane helix</keyword>
<evidence type="ECO:0000313" key="6">
    <source>
        <dbReference type="Proteomes" id="UP000824241"/>
    </source>
</evidence>
<dbReference type="InterPro" id="IPR027383">
    <property type="entry name" value="Znf_put"/>
</dbReference>
<dbReference type="Pfam" id="PF13490">
    <property type="entry name" value="zf-HC2"/>
    <property type="match status" value="1"/>
</dbReference>
<dbReference type="AlphaFoldDB" id="A0A9D1DVT3"/>
<evidence type="ECO:0000313" key="5">
    <source>
        <dbReference type="EMBL" id="HIR59952.1"/>
    </source>
</evidence>
<name>A0A9D1DVT3_9FIRM</name>
<reference evidence="5" key="2">
    <citation type="journal article" date="2021" name="PeerJ">
        <title>Extensive microbial diversity within the chicken gut microbiome revealed by metagenomics and culture.</title>
        <authorList>
            <person name="Gilroy R."/>
            <person name="Ravi A."/>
            <person name="Getino M."/>
            <person name="Pursley I."/>
            <person name="Horton D.L."/>
            <person name="Alikhan N.F."/>
            <person name="Baker D."/>
            <person name="Gharbi K."/>
            <person name="Hall N."/>
            <person name="Watson M."/>
            <person name="Adriaenssens E.M."/>
            <person name="Foster-Nyarko E."/>
            <person name="Jarju S."/>
            <person name="Secka A."/>
            <person name="Antonio M."/>
            <person name="Oren A."/>
            <person name="Chaudhuri R.R."/>
            <person name="La Ragione R."/>
            <person name="Hildebrand F."/>
            <person name="Pallen M.J."/>
        </authorList>
    </citation>
    <scope>NUCLEOTIDE SEQUENCE</scope>
    <source>
        <strain evidence="5">CHK189-12415</strain>
    </source>
</reference>
<evidence type="ECO:0000259" key="4">
    <source>
        <dbReference type="Pfam" id="PF13490"/>
    </source>
</evidence>
<evidence type="ECO:0000256" key="2">
    <source>
        <dbReference type="ARBA" id="ARBA00024438"/>
    </source>
</evidence>
<dbReference type="Gene3D" id="1.10.10.1320">
    <property type="entry name" value="Anti-sigma factor, zinc-finger domain"/>
    <property type="match status" value="1"/>
</dbReference>
<reference evidence="5" key="1">
    <citation type="submission" date="2020-10" db="EMBL/GenBank/DDBJ databases">
        <authorList>
            <person name="Gilroy R."/>
        </authorList>
    </citation>
    <scope>NUCLEOTIDE SEQUENCE</scope>
    <source>
        <strain evidence="5">CHK189-12415</strain>
    </source>
</reference>
<dbReference type="EMBL" id="DVHA01000001">
    <property type="protein sequence ID" value="HIR59952.1"/>
    <property type="molecule type" value="Genomic_DNA"/>
</dbReference>
<dbReference type="Proteomes" id="UP000824241">
    <property type="component" value="Unassembled WGS sequence"/>
</dbReference>
<comment type="caution">
    <text evidence="5">The sequence shown here is derived from an EMBL/GenBank/DDBJ whole genome shotgun (WGS) entry which is preliminary data.</text>
</comment>
<proteinExistence type="inferred from homology"/>
<keyword evidence="3" id="KW-0472">Membrane</keyword>
<evidence type="ECO:0000256" key="1">
    <source>
        <dbReference type="ARBA" id="ARBA00024353"/>
    </source>
</evidence>
<keyword evidence="3" id="KW-0812">Transmembrane</keyword>
<accession>A0A9D1DVT3</accession>
<evidence type="ECO:0000256" key="3">
    <source>
        <dbReference type="SAM" id="Phobius"/>
    </source>
</evidence>
<dbReference type="InterPro" id="IPR041916">
    <property type="entry name" value="Anti_sigma_zinc_sf"/>
</dbReference>
<gene>
    <name evidence="5" type="ORF">IAB37_00025</name>
</gene>
<feature type="transmembrane region" description="Helical" evidence="3">
    <location>
        <begin position="79"/>
        <end position="100"/>
    </location>
</feature>